<evidence type="ECO:0000256" key="4">
    <source>
        <dbReference type="ARBA" id="ARBA00022827"/>
    </source>
</evidence>
<dbReference type="PANTHER" id="PTHR43884">
    <property type="entry name" value="ACYL-COA DEHYDROGENASE"/>
    <property type="match status" value="1"/>
</dbReference>
<evidence type="ECO:0000256" key="3">
    <source>
        <dbReference type="ARBA" id="ARBA00022630"/>
    </source>
</evidence>
<gene>
    <name evidence="10" type="ORF">DFR43_10314</name>
</gene>
<organism evidence="10 11">
    <name type="scientific">Tepidicella xavieri</name>
    <dbReference type="NCBI Taxonomy" id="360241"/>
    <lineage>
        <taxon>Bacteria</taxon>
        <taxon>Pseudomonadati</taxon>
        <taxon>Pseudomonadota</taxon>
        <taxon>Betaproteobacteria</taxon>
        <taxon>Burkholderiales</taxon>
        <taxon>Tepidicella</taxon>
    </lineage>
</organism>
<feature type="domain" description="Acyl-CoA dehydrogenase/oxidase C-terminal" evidence="7">
    <location>
        <begin position="247"/>
        <end position="402"/>
    </location>
</feature>
<keyword evidence="4" id="KW-0274">FAD</keyword>
<feature type="region of interest" description="Disordered" evidence="6">
    <location>
        <begin position="1"/>
        <end position="22"/>
    </location>
</feature>
<protein>
    <submittedName>
        <fullName evidence="10">Acyl-CoA dehydrogenase</fullName>
    </submittedName>
</protein>
<keyword evidence="11" id="KW-1185">Reference proteome</keyword>
<dbReference type="PANTHER" id="PTHR43884:SF22">
    <property type="entry name" value="BLR3437 PROTEIN"/>
    <property type="match status" value="1"/>
</dbReference>
<dbReference type="Pfam" id="PF02771">
    <property type="entry name" value="Acyl-CoA_dh_N"/>
    <property type="match status" value="1"/>
</dbReference>
<dbReference type="RefSeq" id="WP_133595887.1">
    <property type="nucleotide sequence ID" value="NZ_SNYL01000003.1"/>
</dbReference>
<evidence type="ECO:0000313" key="10">
    <source>
        <dbReference type="EMBL" id="TDQ44283.1"/>
    </source>
</evidence>
<dbReference type="SUPFAM" id="SSF47203">
    <property type="entry name" value="Acyl-CoA dehydrogenase C-terminal domain-like"/>
    <property type="match status" value="1"/>
</dbReference>
<keyword evidence="3" id="KW-0285">Flavoprotein</keyword>
<dbReference type="PIRSF" id="PIRSF016578">
    <property type="entry name" value="HsaA"/>
    <property type="match status" value="1"/>
</dbReference>
<keyword evidence="5" id="KW-0560">Oxidoreductase</keyword>
<evidence type="ECO:0000256" key="1">
    <source>
        <dbReference type="ARBA" id="ARBA00001974"/>
    </source>
</evidence>
<comment type="caution">
    <text evidence="10">The sequence shown here is derived from an EMBL/GenBank/DDBJ whole genome shotgun (WGS) entry which is preliminary data.</text>
</comment>
<evidence type="ECO:0000259" key="8">
    <source>
        <dbReference type="Pfam" id="PF02770"/>
    </source>
</evidence>
<comment type="similarity">
    <text evidence="2">Belongs to the acyl-CoA dehydrogenase family.</text>
</comment>
<dbReference type="InterPro" id="IPR006089">
    <property type="entry name" value="Acyl-CoA_DH_CS"/>
</dbReference>
<comment type="cofactor">
    <cofactor evidence="1">
        <name>FAD</name>
        <dbReference type="ChEBI" id="CHEBI:57692"/>
    </cofactor>
</comment>
<dbReference type="InterPro" id="IPR013786">
    <property type="entry name" value="AcylCoA_DH/ox_N"/>
</dbReference>
<dbReference type="Pfam" id="PF00441">
    <property type="entry name" value="Acyl-CoA_dh_1"/>
    <property type="match status" value="1"/>
</dbReference>
<dbReference type="Gene3D" id="2.40.110.10">
    <property type="entry name" value="Butyryl-CoA Dehydrogenase, subunit A, domain 2"/>
    <property type="match status" value="1"/>
</dbReference>
<proteinExistence type="inferred from homology"/>
<dbReference type="CDD" id="cd00567">
    <property type="entry name" value="ACAD"/>
    <property type="match status" value="1"/>
</dbReference>
<dbReference type="InterPro" id="IPR046373">
    <property type="entry name" value="Acyl-CoA_Oxase/DH_mid-dom_sf"/>
</dbReference>
<dbReference type="InterPro" id="IPR009075">
    <property type="entry name" value="AcylCo_DH/oxidase_C"/>
</dbReference>
<evidence type="ECO:0000256" key="2">
    <source>
        <dbReference type="ARBA" id="ARBA00009347"/>
    </source>
</evidence>
<dbReference type="Pfam" id="PF02770">
    <property type="entry name" value="Acyl-CoA_dh_M"/>
    <property type="match status" value="1"/>
</dbReference>
<dbReference type="GO" id="GO:0003995">
    <property type="term" value="F:acyl-CoA dehydrogenase activity"/>
    <property type="evidence" value="ECO:0007669"/>
    <property type="project" value="InterPro"/>
</dbReference>
<dbReference type="EMBL" id="SNYL01000003">
    <property type="protein sequence ID" value="TDQ44283.1"/>
    <property type="molecule type" value="Genomic_DNA"/>
</dbReference>
<evidence type="ECO:0000256" key="5">
    <source>
        <dbReference type="ARBA" id="ARBA00023002"/>
    </source>
</evidence>
<dbReference type="InterPro" id="IPR006091">
    <property type="entry name" value="Acyl-CoA_Oxase/DH_mid-dom"/>
</dbReference>
<dbReference type="PROSITE" id="PS00072">
    <property type="entry name" value="ACYL_COA_DH_1"/>
    <property type="match status" value="1"/>
</dbReference>
<dbReference type="Gene3D" id="1.20.140.10">
    <property type="entry name" value="Butyryl-CoA Dehydrogenase, subunit A, domain 3"/>
    <property type="match status" value="1"/>
</dbReference>
<dbReference type="OrthoDB" id="9770681at2"/>
<sequence length="404" mass="43135">MVAFENPHPHPPAPPHPSLDHLGLPFFDDAHRQLAPTLAAWSAEQTVDESDDRAACREWVRRLGTAGWLRYCVPATHGGALPRLDSRALVLLRETLAFHSPLADFAFAMQGLGSGAITLAGTPAQQAAHLPAVARGEQIAAFALSEPDAGSDVAALRTRAQAVPGGWQLDGTKTWISNGGLADFYVTFAKTDPEAGARGISAFIVPAGQPGLDSSAHIALMAPHPLATLRLSTCHLPDTALLGPLHGGFKLAMQTLDIFRASVAAAALGMARRALAEAVRYARQRRMFGQTLADFQLTQVRLGEMSALIESAALLTYRAAWMRDSAPPDQPLPRAYTAAAAMAKMTATENAQRVIDMALQMHGGQGVRIGQKVESLYRDIRALRIYEGATEVQLLILGKAVLNS</sequence>
<evidence type="ECO:0000313" key="11">
    <source>
        <dbReference type="Proteomes" id="UP000295510"/>
    </source>
</evidence>
<dbReference type="InterPro" id="IPR009100">
    <property type="entry name" value="AcylCoA_DH/oxidase_NM_dom_sf"/>
</dbReference>
<evidence type="ECO:0000259" key="7">
    <source>
        <dbReference type="Pfam" id="PF00441"/>
    </source>
</evidence>
<dbReference type="Proteomes" id="UP000295510">
    <property type="component" value="Unassembled WGS sequence"/>
</dbReference>
<feature type="domain" description="Acyl-CoA oxidase/dehydrogenase middle" evidence="8">
    <location>
        <begin position="141"/>
        <end position="217"/>
    </location>
</feature>
<dbReference type="InterPro" id="IPR037069">
    <property type="entry name" value="AcylCoA_DH/ox_N_sf"/>
</dbReference>
<dbReference type="GO" id="GO:0050660">
    <property type="term" value="F:flavin adenine dinucleotide binding"/>
    <property type="evidence" value="ECO:0007669"/>
    <property type="project" value="InterPro"/>
</dbReference>
<dbReference type="InterPro" id="IPR036250">
    <property type="entry name" value="AcylCo_DH-like_C"/>
</dbReference>
<feature type="domain" description="Acyl-CoA dehydrogenase/oxidase N-terminal" evidence="9">
    <location>
        <begin position="32"/>
        <end position="137"/>
    </location>
</feature>
<dbReference type="AlphaFoldDB" id="A0A4R6UGD9"/>
<dbReference type="FunFam" id="1.20.140.10:FF:000001">
    <property type="entry name" value="Acyl-CoA dehydrogenase"/>
    <property type="match status" value="1"/>
</dbReference>
<dbReference type="SUPFAM" id="SSF56645">
    <property type="entry name" value="Acyl-CoA dehydrogenase NM domain-like"/>
    <property type="match status" value="1"/>
</dbReference>
<dbReference type="Gene3D" id="1.10.540.10">
    <property type="entry name" value="Acyl-CoA dehydrogenase/oxidase, N-terminal domain"/>
    <property type="match status" value="1"/>
</dbReference>
<name>A0A4R6UGD9_9BURK</name>
<evidence type="ECO:0000259" key="9">
    <source>
        <dbReference type="Pfam" id="PF02771"/>
    </source>
</evidence>
<reference evidence="10 11" key="1">
    <citation type="submission" date="2019-03" db="EMBL/GenBank/DDBJ databases">
        <title>Genomic Encyclopedia of Type Strains, Phase IV (KMG-IV): sequencing the most valuable type-strain genomes for metagenomic binning, comparative biology and taxonomic classification.</title>
        <authorList>
            <person name="Goeker M."/>
        </authorList>
    </citation>
    <scope>NUCLEOTIDE SEQUENCE [LARGE SCALE GENOMIC DNA]</scope>
    <source>
        <strain evidence="10 11">DSM 19605</strain>
    </source>
</reference>
<accession>A0A4R6UGD9</accession>
<evidence type="ECO:0000256" key="6">
    <source>
        <dbReference type="SAM" id="MobiDB-lite"/>
    </source>
</evidence>